<dbReference type="RefSeq" id="WP_011506076.1">
    <property type="nucleotide sequence ID" value="NC_007963.1"/>
</dbReference>
<dbReference type="KEGG" id="csa:Csal_0773"/>
<accession>Q1QZH8</accession>
<proteinExistence type="predicted"/>
<dbReference type="HOGENOM" id="CLU_2179159_0_0_6"/>
<dbReference type="InterPro" id="IPR024534">
    <property type="entry name" value="JetD_C"/>
</dbReference>
<keyword evidence="3" id="KW-1185">Reference proteome</keyword>
<dbReference type="OrthoDB" id="174137at2"/>
<gene>
    <name evidence="2" type="ordered locus">Csal_0773</name>
</gene>
<dbReference type="GeneID" id="95333522"/>
<feature type="domain" description="Wadjet protein JetD C-terminal" evidence="1">
    <location>
        <begin position="38"/>
        <end position="99"/>
    </location>
</feature>
<organism evidence="2 3">
    <name type="scientific">Chromohalobacter israelensis (strain ATCC BAA-138 / DSM 3043 / CIP 106854 / NCIMB 13768 / 1H11)</name>
    <name type="common">Chromohalobacter salexigens</name>
    <dbReference type="NCBI Taxonomy" id="290398"/>
    <lineage>
        <taxon>Bacteria</taxon>
        <taxon>Pseudomonadati</taxon>
        <taxon>Pseudomonadota</taxon>
        <taxon>Gammaproteobacteria</taxon>
        <taxon>Oceanospirillales</taxon>
        <taxon>Halomonadaceae</taxon>
        <taxon>Chromohalobacter</taxon>
    </lineage>
</organism>
<dbReference type="EMBL" id="CP000285">
    <property type="protein sequence ID" value="ABE58130.1"/>
    <property type="molecule type" value="Genomic_DNA"/>
</dbReference>
<evidence type="ECO:0000313" key="3">
    <source>
        <dbReference type="Proteomes" id="UP000000239"/>
    </source>
</evidence>
<dbReference type="eggNOG" id="COG4913">
    <property type="taxonomic scope" value="Bacteria"/>
</dbReference>
<sequence length="109" mass="12555">MLRACTEGALSGNEEEQYTKRKFLQVKNIIEPHCGLLSELLEAHRSVRRREEDAKRFTCVLDNLTEAERDVFETLSENRLGPAIRLKQEHIAQCWLLEALGRFKACPVS</sequence>
<evidence type="ECO:0000259" key="1">
    <source>
        <dbReference type="Pfam" id="PF09983"/>
    </source>
</evidence>
<dbReference type="Pfam" id="PF09983">
    <property type="entry name" value="JetD_C"/>
    <property type="match status" value="1"/>
</dbReference>
<protein>
    <recommendedName>
        <fullName evidence="1">Wadjet protein JetD C-terminal domain-containing protein</fullName>
    </recommendedName>
</protein>
<name>Q1QZH8_CHRI1</name>
<evidence type="ECO:0000313" key="2">
    <source>
        <dbReference type="EMBL" id="ABE58130.1"/>
    </source>
</evidence>
<dbReference type="AlphaFoldDB" id="Q1QZH8"/>
<dbReference type="Proteomes" id="UP000000239">
    <property type="component" value="Chromosome"/>
</dbReference>
<reference evidence="2 3" key="1">
    <citation type="journal article" date="2011" name="Stand. Genomic Sci.">
        <title>Complete genome sequence of the halophilic and highly halotolerant Chromohalobacter salexigens type strain (1H11(T)).</title>
        <authorList>
            <person name="Copeland A."/>
            <person name="O'Connor K."/>
            <person name="Lucas S."/>
            <person name="Lapidus A."/>
            <person name="Berry K.W."/>
            <person name="Detter J.C."/>
            <person name="Del Rio T.G."/>
            <person name="Hammon N."/>
            <person name="Dalin E."/>
            <person name="Tice H."/>
            <person name="Pitluck S."/>
            <person name="Bruce D."/>
            <person name="Goodwin L."/>
            <person name="Han C."/>
            <person name="Tapia R."/>
            <person name="Saunders E."/>
            <person name="Schmutz J."/>
            <person name="Brettin T."/>
            <person name="Larimer F."/>
            <person name="Land M."/>
            <person name="Hauser L."/>
            <person name="Vargas C."/>
            <person name="Nieto J.J."/>
            <person name="Kyrpides N.C."/>
            <person name="Ivanova N."/>
            <person name="Goker M."/>
            <person name="Klenk H.P."/>
            <person name="Csonka L.N."/>
            <person name="Woyke T."/>
        </authorList>
    </citation>
    <scope>NUCLEOTIDE SEQUENCE [LARGE SCALE GENOMIC DNA]</scope>
    <source>
        <strain evidence="3">ATCC BAA-138 / DSM 3043 / CIP 106854 / NCIMB 13768 / 1H11</strain>
    </source>
</reference>